<name>A0A0P1BNV5_9BASI</name>
<dbReference type="AlphaFoldDB" id="A0A0P1BNV5"/>
<evidence type="ECO:0000313" key="2">
    <source>
        <dbReference type="Proteomes" id="UP000054845"/>
    </source>
</evidence>
<evidence type="ECO:0000313" key="1">
    <source>
        <dbReference type="EMBL" id="CEH18223.1"/>
    </source>
</evidence>
<dbReference type="Proteomes" id="UP000054845">
    <property type="component" value="Unassembled WGS sequence"/>
</dbReference>
<organism evidence="1 2">
    <name type="scientific">Ceraceosorus bombacis</name>
    <dbReference type="NCBI Taxonomy" id="401625"/>
    <lineage>
        <taxon>Eukaryota</taxon>
        <taxon>Fungi</taxon>
        <taxon>Dikarya</taxon>
        <taxon>Basidiomycota</taxon>
        <taxon>Ustilaginomycotina</taxon>
        <taxon>Exobasidiomycetes</taxon>
        <taxon>Ceraceosorales</taxon>
        <taxon>Ceraceosoraceae</taxon>
        <taxon>Ceraceosorus</taxon>
    </lineage>
</organism>
<proteinExistence type="predicted"/>
<protein>
    <submittedName>
        <fullName evidence="1">Uncharacterized protein</fullName>
    </submittedName>
</protein>
<reference evidence="1 2" key="1">
    <citation type="submission" date="2014-09" db="EMBL/GenBank/DDBJ databases">
        <authorList>
            <person name="Magalhaes I.L.F."/>
            <person name="Oliveira U."/>
            <person name="Santos F.R."/>
            <person name="Vidigal T.H.D.A."/>
            <person name="Brescovit A.D."/>
            <person name="Santos A.J."/>
        </authorList>
    </citation>
    <scope>NUCLEOTIDE SEQUENCE [LARGE SCALE GENOMIC DNA]</scope>
</reference>
<dbReference type="EMBL" id="CCYA01000270">
    <property type="protein sequence ID" value="CEH18223.1"/>
    <property type="molecule type" value="Genomic_DNA"/>
</dbReference>
<sequence length="59" mass="6266">MPSPTGREHALVWNAGRGEGAKQLSKVSSWHVKGKKSIDVAAELVGATVLMQQQHCVGV</sequence>
<keyword evidence="2" id="KW-1185">Reference proteome</keyword>
<accession>A0A0P1BNV5</accession>